<dbReference type="FunFam" id="3.50.40.10:FF:000002">
    <property type="entry name" value="phenylalanine--tRNA ligase beta subunit"/>
    <property type="match status" value="1"/>
</dbReference>
<dbReference type="Proteomes" id="UP000290572">
    <property type="component" value="Unassembled WGS sequence"/>
</dbReference>
<evidence type="ECO:0000256" key="5">
    <source>
        <dbReference type="ARBA" id="ARBA00017032"/>
    </source>
</evidence>
<dbReference type="EMBL" id="QBIY01013101">
    <property type="protein sequence ID" value="RXN11961.1"/>
    <property type="molecule type" value="Genomic_DNA"/>
</dbReference>
<dbReference type="GO" id="GO:0006432">
    <property type="term" value="P:phenylalanyl-tRNA aminoacylation"/>
    <property type="evidence" value="ECO:0007669"/>
    <property type="project" value="InterPro"/>
</dbReference>
<evidence type="ECO:0000256" key="6">
    <source>
        <dbReference type="ARBA" id="ARBA00022490"/>
    </source>
</evidence>
<keyword evidence="10" id="KW-0067">ATP-binding</keyword>
<name>A0A498NU48_LABRO</name>
<keyword evidence="7 19" id="KW-0436">Ligase</keyword>
<dbReference type="GO" id="GO:0004826">
    <property type="term" value="F:phenylalanine-tRNA ligase activity"/>
    <property type="evidence" value="ECO:0007669"/>
    <property type="project" value="UniProtKB-EC"/>
</dbReference>
<keyword evidence="8" id="KW-0479">Metal-binding</keyword>
<dbReference type="InterPro" id="IPR004531">
    <property type="entry name" value="Phe-tRNA-synth_IIc_bsu_arc_euk"/>
</dbReference>
<dbReference type="Gene3D" id="3.30.930.10">
    <property type="entry name" value="Bira Bifunctional Protein, Domain 2"/>
    <property type="match status" value="1"/>
</dbReference>
<dbReference type="InterPro" id="IPR020825">
    <property type="entry name" value="Phe-tRNA_synthase-like_B3/B4"/>
</dbReference>
<dbReference type="InterPro" id="IPR005146">
    <property type="entry name" value="B3/B4_tRNA-bd"/>
</dbReference>
<dbReference type="FunFam" id="3.30.56.10:FF:000007">
    <property type="entry name" value="Phenylalanine--tRNA ligase beta subunit"/>
    <property type="match status" value="1"/>
</dbReference>
<dbReference type="FunFam" id="3.30.930.10:FF:000032">
    <property type="entry name" value="Phenylalanine--tRNA ligase beta subunit"/>
    <property type="match status" value="1"/>
</dbReference>
<evidence type="ECO:0000256" key="3">
    <source>
        <dbReference type="ARBA" id="ARBA00007438"/>
    </source>
</evidence>
<comment type="subcellular location">
    <subcellularLocation>
        <location evidence="2">Cytoplasm</location>
    </subcellularLocation>
</comment>
<dbReference type="InterPro" id="IPR005147">
    <property type="entry name" value="tRNA_synthase_B5-dom"/>
</dbReference>
<dbReference type="InterPro" id="IPR045864">
    <property type="entry name" value="aa-tRNA-synth_II/BPL/LPL"/>
</dbReference>
<dbReference type="InterPro" id="IPR045060">
    <property type="entry name" value="Phe-tRNA-ligase_IIc_bsu"/>
</dbReference>
<evidence type="ECO:0007829" key="21">
    <source>
        <dbReference type="PeptideAtlas" id="A0A498NU48"/>
    </source>
</evidence>
<dbReference type="InterPro" id="IPR040659">
    <property type="entry name" value="PhetRS_B1"/>
</dbReference>
<evidence type="ECO:0000313" key="20">
    <source>
        <dbReference type="Proteomes" id="UP000290572"/>
    </source>
</evidence>
<evidence type="ECO:0000256" key="1">
    <source>
        <dbReference type="ARBA" id="ARBA00001946"/>
    </source>
</evidence>
<accession>A0A498NU48</accession>
<dbReference type="PANTHER" id="PTHR10947">
    <property type="entry name" value="PHENYLALANYL-TRNA SYNTHETASE BETA CHAIN AND LEUCINE-RICH REPEAT-CONTAINING PROTEIN 47"/>
    <property type="match status" value="1"/>
</dbReference>
<protein>
    <recommendedName>
        <fullName evidence="5">Phenylalanine--tRNA ligase beta subunit</fullName>
        <ecNumber evidence="4">6.1.1.20</ecNumber>
    </recommendedName>
    <alternativeName>
        <fullName evidence="14">Phenylalanyl-tRNA synthetase beta subunit</fullName>
    </alternativeName>
</protein>
<comment type="cofactor">
    <cofactor evidence="1">
        <name>Mg(2+)</name>
        <dbReference type="ChEBI" id="CHEBI:18420"/>
    </cofactor>
</comment>
<dbReference type="InterPro" id="IPR041616">
    <property type="entry name" value="PheRS_beta_core"/>
</dbReference>
<dbReference type="AlphaFoldDB" id="A0A498NU48"/>
<dbReference type="GO" id="GO:0000287">
    <property type="term" value="F:magnesium ion binding"/>
    <property type="evidence" value="ECO:0007669"/>
    <property type="project" value="InterPro"/>
</dbReference>
<evidence type="ECO:0000256" key="7">
    <source>
        <dbReference type="ARBA" id="ARBA00022598"/>
    </source>
</evidence>
<evidence type="ECO:0000256" key="10">
    <source>
        <dbReference type="ARBA" id="ARBA00022840"/>
    </source>
</evidence>
<proteinExistence type="evidence at protein level"/>
<feature type="domain" description="B5" evidence="17">
    <location>
        <begin position="287"/>
        <end position="364"/>
    </location>
</feature>
<keyword evidence="9" id="KW-0547">Nucleotide-binding</keyword>
<evidence type="ECO:0000313" key="19">
    <source>
        <dbReference type="EMBL" id="RXN35660.1"/>
    </source>
</evidence>
<evidence type="ECO:0000256" key="12">
    <source>
        <dbReference type="ARBA" id="ARBA00022917"/>
    </source>
</evidence>
<keyword evidence="6" id="KW-0963">Cytoplasm</keyword>
<comment type="similarity">
    <text evidence="3">Belongs to the phenylalanyl-tRNA synthetase beta subunit family. Type 2 subfamily.</text>
</comment>
<evidence type="ECO:0000256" key="9">
    <source>
        <dbReference type="ARBA" id="ARBA00022741"/>
    </source>
</evidence>
<dbReference type="SUPFAM" id="SSF55681">
    <property type="entry name" value="Class II aaRS and biotin synthetases"/>
    <property type="match status" value="1"/>
</dbReference>
<dbReference type="Pfam" id="PF18262">
    <property type="entry name" value="PhetRS_B1"/>
    <property type="match status" value="1"/>
</dbReference>
<dbReference type="STRING" id="84645.A0A498NU48"/>
<dbReference type="SMART" id="SM00874">
    <property type="entry name" value="B5"/>
    <property type="match status" value="1"/>
</dbReference>
<evidence type="ECO:0000256" key="14">
    <source>
        <dbReference type="ARBA" id="ARBA00033189"/>
    </source>
</evidence>
<evidence type="ECO:0000256" key="15">
    <source>
        <dbReference type="ARBA" id="ARBA00052760"/>
    </source>
</evidence>
<dbReference type="Gene3D" id="3.50.40.10">
    <property type="entry name" value="Phenylalanyl-trna Synthetase, Chain B, domain 3"/>
    <property type="match status" value="1"/>
</dbReference>
<gene>
    <name evidence="19" type="ORF">ROHU_003634</name>
    <name evidence="18" type="ORF">ROHU_029830</name>
</gene>
<evidence type="ECO:0000256" key="8">
    <source>
        <dbReference type="ARBA" id="ARBA00022723"/>
    </source>
</evidence>
<dbReference type="InterPro" id="IPR009061">
    <property type="entry name" value="DNA-bd_dom_put_sf"/>
</dbReference>
<keyword evidence="21" id="KW-1267">Proteomics identification</keyword>
<keyword evidence="20" id="KW-1185">Reference proteome</keyword>
<dbReference type="GO" id="GO:0009328">
    <property type="term" value="C:phenylalanine-tRNA ligase complex"/>
    <property type="evidence" value="ECO:0007669"/>
    <property type="project" value="TreeGrafter"/>
</dbReference>
<dbReference type="CDD" id="cd00769">
    <property type="entry name" value="PheRS_beta_core"/>
    <property type="match status" value="1"/>
</dbReference>
<dbReference type="FunFam" id="3.30.56.10:FF:000003">
    <property type="entry name" value="Phenylalanine--tRNA ligase beta subunit"/>
    <property type="match status" value="1"/>
</dbReference>
<dbReference type="SUPFAM" id="SSF46955">
    <property type="entry name" value="Putative DNA-binding domain"/>
    <property type="match status" value="2"/>
</dbReference>
<organism evidence="19 20">
    <name type="scientific">Labeo rohita</name>
    <name type="common">Indian major carp</name>
    <name type="synonym">Cyprinus rohita</name>
    <dbReference type="NCBI Taxonomy" id="84645"/>
    <lineage>
        <taxon>Eukaryota</taxon>
        <taxon>Metazoa</taxon>
        <taxon>Chordata</taxon>
        <taxon>Craniata</taxon>
        <taxon>Vertebrata</taxon>
        <taxon>Euteleostomi</taxon>
        <taxon>Actinopterygii</taxon>
        <taxon>Neopterygii</taxon>
        <taxon>Teleostei</taxon>
        <taxon>Ostariophysi</taxon>
        <taxon>Cypriniformes</taxon>
        <taxon>Cyprinidae</taxon>
        <taxon>Labeoninae</taxon>
        <taxon>Labeonini</taxon>
        <taxon>Labeo</taxon>
    </lineage>
</organism>
<dbReference type="SMART" id="SM00873">
    <property type="entry name" value="B3_4"/>
    <property type="match status" value="1"/>
</dbReference>
<evidence type="ECO:0000313" key="18">
    <source>
        <dbReference type="EMBL" id="RXN11961.1"/>
    </source>
</evidence>
<dbReference type="PROSITE" id="PS51483">
    <property type="entry name" value="B5"/>
    <property type="match status" value="1"/>
</dbReference>
<dbReference type="Gene3D" id="3.30.56.10">
    <property type="match status" value="2"/>
</dbReference>
<evidence type="ECO:0000256" key="2">
    <source>
        <dbReference type="ARBA" id="ARBA00004496"/>
    </source>
</evidence>
<evidence type="ECO:0000256" key="13">
    <source>
        <dbReference type="ARBA" id="ARBA00023146"/>
    </source>
</evidence>
<dbReference type="EC" id="6.1.1.20" evidence="4"/>
<reference evidence="19 20" key="1">
    <citation type="submission" date="2018-03" db="EMBL/GenBank/DDBJ databases">
        <title>Draft genome sequence of Rohu Carp (Labeo rohita).</title>
        <authorList>
            <person name="Das P."/>
            <person name="Kushwaha B."/>
            <person name="Joshi C.G."/>
            <person name="Kumar D."/>
            <person name="Nagpure N.S."/>
            <person name="Sahoo L."/>
            <person name="Das S.P."/>
            <person name="Bit A."/>
            <person name="Patnaik S."/>
            <person name="Meher P.K."/>
            <person name="Jayasankar P."/>
            <person name="Koringa P.G."/>
            <person name="Patel N.V."/>
            <person name="Hinsu A.T."/>
            <person name="Kumar R."/>
            <person name="Pandey M."/>
            <person name="Agarwal S."/>
            <person name="Srivastava S."/>
            <person name="Singh M."/>
            <person name="Iquebal M.A."/>
            <person name="Jaiswal S."/>
            <person name="Angadi U.B."/>
            <person name="Kumar N."/>
            <person name="Raza M."/>
            <person name="Shah T.M."/>
            <person name="Rai A."/>
            <person name="Jena J.K."/>
        </authorList>
    </citation>
    <scope>NUCLEOTIDE SEQUENCE [LARGE SCALE GENOMIC DNA]</scope>
    <source>
        <strain evidence="19">DASCIFA01</strain>
        <tissue evidence="19">Testis</tissue>
    </source>
</reference>
<comment type="subunit">
    <text evidence="16">Heterotetramer; dimer of two heterodimers formed by FARSA and FARSB.</text>
</comment>
<evidence type="ECO:0000256" key="16">
    <source>
        <dbReference type="ARBA" id="ARBA00066021"/>
    </source>
</evidence>
<dbReference type="Pfam" id="PF03484">
    <property type="entry name" value="B5"/>
    <property type="match status" value="1"/>
</dbReference>
<evidence type="ECO:0000259" key="17">
    <source>
        <dbReference type="PROSITE" id="PS51483"/>
    </source>
</evidence>
<evidence type="ECO:0000256" key="4">
    <source>
        <dbReference type="ARBA" id="ARBA00012814"/>
    </source>
</evidence>
<dbReference type="SUPFAM" id="SSF56037">
    <property type="entry name" value="PheT/TilS domain"/>
    <property type="match status" value="1"/>
</dbReference>
<sequence length="546" mass="61780">MPTVSVKRDLLFEALGQKYTDEEFDELCFEFGLELDEITSEKEILSREQGDEKAEGASDVVLYKIDVPANRYDLLCLEGLVRGLQVFKEKLEAPRYKRTASVRPHAVAAVLRNITFNQERYESFIELQEKLHQNICRKRTLVAIGTHDLDTISGPFTYTAKPPGDIRFKPLNQSKEYTATELMSLYKTDSHLRHYLHIIENEPLYPIIYDSNGIVLSMPPIINGDHSKISLNTKNIFIECTATDLTKAKITLDMVVTMFSEYCEEPFTVEEAEVVYPDGRLCVYPELAYRTETLSGDFINKRVGINESAERIAQLLTRMCLKSEVSGEGDQIQVEIPPTRADVIHACDIMEDAAIAYGFNNIVRSTPRMYTIANQCSQEDITDKLRKNIAEIRAVHISNPKTAEFQVVRTSLLSGLLKTIAANRKMPLPLKLFEISDVVLKDETKDVGARNNRRLCAVYYNKSPGFEVIHGLLDRVMQLLDVKPGRNQGYHIQAAEDSTFFPGRCAEIFSHGKSIGHLGVLHPDVISRFELTMPCSAIDIDIEPFL</sequence>
<dbReference type="PANTHER" id="PTHR10947:SF0">
    <property type="entry name" value="PHENYLALANINE--TRNA LIGASE BETA SUBUNIT"/>
    <property type="match status" value="1"/>
</dbReference>
<keyword evidence="13" id="KW-0030">Aminoacyl-tRNA synthetase</keyword>
<dbReference type="NCBIfam" id="TIGR00471">
    <property type="entry name" value="pheT_arch"/>
    <property type="match status" value="1"/>
</dbReference>
<dbReference type="Pfam" id="PF17759">
    <property type="entry name" value="tRNA_synthFbeta"/>
    <property type="match status" value="1"/>
</dbReference>
<keyword evidence="12" id="KW-0648">Protein biosynthesis</keyword>
<dbReference type="EMBL" id="QBIY01011098">
    <property type="protein sequence ID" value="RXN35660.1"/>
    <property type="molecule type" value="Genomic_DNA"/>
</dbReference>
<keyword evidence="11" id="KW-0460">Magnesium</keyword>
<evidence type="ECO:0000256" key="11">
    <source>
        <dbReference type="ARBA" id="ARBA00022842"/>
    </source>
</evidence>
<comment type="caution">
    <text evidence="19">The sequence shown here is derived from an EMBL/GenBank/DDBJ whole genome shotgun (WGS) entry which is preliminary data.</text>
</comment>
<dbReference type="GO" id="GO:0003723">
    <property type="term" value="F:RNA binding"/>
    <property type="evidence" value="ECO:0007669"/>
    <property type="project" value="InterPro"/>
</dbReference>
<dbReference type="Pfam" id="PF03483">
    <property type="entry name" value="B3_4"/>
    <property type="match status" value="1"/>
</dbReference>
<comment type="catalytic activity">
    <reaction evidence="15">
        <text>tRNA(Phe) + L-phenylalanine + ATP = L-phenylalanyl-tRNA(Phe) + AMP + diphosphate + H(+)</text>
        <dbReference type="Rhea" id="RHEA:19413"/>
        <dbReference type="Rhea" id="RHEA-COMP:9668"/>
        <dbReference type="Rhea" id="RHEA-COMP:9699"/>
        <dbReference type="ChEBI" id="CHEBI:15378"/>
        <dbReference type="ChEBI" id="CHEBI:30616"/>
        <dbReference type="ChEBI" id="CHEBI:33019"/>
        <dbReference type="ChEBI" id="CHEBI:58095"/>
        <dbReference type="ChEBI" id="CHEBI:78442"/>
        <dbReference type="ChEBI" id="CHEBI:78531"/>
        <dbReference type="ChEBI" id="CHEBI:456215"/>
        <dbReference type="EC" id="6.1.1.20"/>
    </reaction>
    <physiologicalReaction direction="left-to-right" evidence="15">
        <dbReference type="Rhea" id="RHEA:19414"/>
    </physiologicalReaction>
</comment>
<dbReference type="GO" id="GO:0005524">
    <property type="term" value="F:ATP binding"/>
    <property type="evidence" value="ECO:0007669"/>
    <property type="project" value="UniProtKB-KW"/>
</dbReference>